<evidence type="ECO:0000313" key="9">
    <source>
        <dbReference type="EMBL" id="BBY05424.1"/>
    </source>
</evidence>
<reference evidence="9" key="3">
    <citation type="submission" date="2020-02" db="EMBL/GenBank/DDBJ databases">
        <authorList>
            <person name="Matsumoto Y."/>
            <person name="Motooka D."/>
            <person name="Nakamura S."/>
        </authorList>
    </citation>
    <scope>NUCLEOTIDE SEQUENCE</scope>
    <source>
        <strain evidence="9">JCM 16367</strain>
    </source>
</reference>
<dbReference type="SUPFAM" id="SSF49879">
    <property type="entry name" value="SMAD/FHA domain"/>
    <property type="match status" value="1"/>
</dbReference>
<keyword evidence="2" id="KW-0597">Phosphoprotein</keyword>
<evidence type="ECO:0000313" key="10">
    <source>
        <dbReference type="EMBL" id="ORB15916.1"/>
    </source>
</evidence>
<dbReference type="InterPro" id="IPR036388">
    <property type="entry name" value="WH-like_DNA-bd_sf"/>
</dbReference>
<reference evidence="10 11" key="1">
    <citation type="submission" date="2017-02" db="EMBL/GenBank/DDBJ databases">
        <title>The new phylogeny of genus Mycobacterium.</title>
        <authorList>
            <person name="Tortoli E."/>
            <person name="Trovato A."/>
            <person name="Cirillo D.M."/>
        </authorList>
    </citation>
    <scope>NUCLEOTIDE SEQUENCE [LARGE SCALE GENOMIC DNA]</scope>
    <source>
        <strain evidence="10 11">DSM 45145</strain>
    </source>
</reference>
<dbReference type="CDD" id="cd15831">
    <property type="entry name" value="BTAD"/>
    <property type="match status" value="1"/>
</dbReference>
<evidence type="ECO:0000256" key="3">
    <source>
        <dbReference type="ARBA" id="ARBA00023015"/>
    </source>
</evidence>
<dbReference type="Pfam" id="PF03704">
    <property type="entry name" value="BTAD"/>
    <property type="match status" value="1"/>
</dbReference>
<dbReference type="GO" id="GO:0000160">
    <property type="term" value="P:phosphorelay signal transduction system"/>
    <property type="evidence" value="ECO:0007669"/>
    <property type="project" value="InterPro"/>
</dbReference>
<accession>A0A7I7PA26</accession>
<dbReference type="EMBL" id="MVIC01000010">
    <property type="protein sequence ID" value="ORB15916.1"/>
    <property type="molecule type" value="Genomic_DNA"/>
</dbReference>
<evidence type="ECO:0000256" key="2">
    <source>
        <dbReference type="ARBA" id="ARBA00022553"/>
    </source>
</evidence>
<dbReference type="AlphaFoldDB" id="A0A7I7PA26"/>
<proteinExistence type="inferred from homology"/>
<dbReference type="SUPFAM" id="SSF46894">
    <property type="entry name" value="C-terminal effector domain of the bipartite response regulators"/>
    <property type="match status" value="1"/>
</dbReference>
<evidence type="ECO:0000259" key="7">
    <source>
        <dbReference type="PROSITE" id="PS50006"/>
    </source>
</evidence>
<dbReference type="GO" id="GO:0003677">
    <property type="term" value="F:DNA binding"/>
    <property type="evidence" value="ECO:0007669"/>
    <property type="project" value="UniProtKB-UniRule"/>
</dbReference>
<dbReference type="InterPro" id="IPR005158">
    <property type="entry name" value="BTAD"/>
</dbReference>
<gene>
    <name evidence="9" type="primary">embR_2</name>
    <name evidence="10" type="ORF">BST37_08405</name>
    <name evidence="9" type="ORF">MNVI_07420</name>
</gene>
<dbReference type="InterPro" id="IPR000253">
    <property type="entry name" value="FHA_dom"/>
</dbReference>
<organism evidence="9 12">
    <name type="scientific">Mycobacterium noviomagense</name>
    <dbReference type="NCBI Taxonomy" id="459858"/>
    <lineage>
        <taxon>Bacteria</taxon>
        <taxon>Bacillati</taxon>
        <taxon>Actinomycetota</taxon>
        <taxon>Actinomycetes</taxon>
        <taxon>Mycobacteriales</taxon>
        <taxon>Mycobacteriaceae</taxon>
        <taxon>Mycobacterium</taxon>
    </lineage>
</organism>
<feature type="domain" description="FHA" evidence="7">
    <location>
        <begin position="302"/>
        <end position="351"/>
    </location>
</feature>
<keyword evidence="4 6" id="KW-0238">DNA-binding</keyword>
<name>A0A7I7PA26_9MYCO</name>
<keyword evidence="3" id="KW-0805">Transcription regulation</keyword>
<dbReference type="GO" id="GO:0006355">
    <property type="term" value="P:regulation of DNA-templated transcription"/>
    <property type="evidence" value="ECO:0007669"/>
    <property type="project" value="InterPro"/>
</dbReference>
<dbReference type="SUPFAM" id="SSF48452">
    <property type="entry name" value="TPR-like"/>
    <property type="match status" value="1"/>
</dbReference>
<evidence type="ECO:0000256" key="6">
    <source>
        <dbReference type="PROSITE-ProRule" id="PRU01091"/>
    </source>
</evidence>
<dbReference type="SMART" id="SM00240">
    <property type="entry name" value="FHA"/>
    <property type="match status" value="1"/>
</dbReference>
<dbReference type="InterPro" id="IPR051677">
    <property type="entry name" value="AfsR-DnrI-RedD_regulator"/>
</dbReference>
<feature type="DNA-binding region" description="OmpR/PhoB-type" evidence="6">
    <location>
        <begin position="1"/>
        <end position="100"/>
    </location>
</feature>
<evidence type="ECO:0000313" key="12">
    <source>
        <dbReference type="Proteomes" id="UP000466894"/>
    </source>
</evidence>
<dbReference type="InterPro" id="IPR008984">
    <property type="entry name" value="SMAD_FHA_dom_sf"/>
</dbReference>
<dbReference type="InterPro" id="IPR011990">
    <property type="entry name" value="TPR-like_helical_dom_sf"/>
</dbReference>
<evidence type="ECO:0000256" key="1">
    <source>
        <dbReference type="ARBA" id="ARBA00005820"/>
    </source>
</evidence>
<dbReference type="PROSITE" id="PS51755">
    <property type="entry name" value="OMPR_PHOB"/>
    <property type="match status" value="1"/>
</dbReference>
<sequence>MGGTRLKFGVLGPLLMRVDGTPVDLGARKQRAVLAMFVLNRNRPVAIESLIDAVWDQRPVPAARVTVQSYVSNLRRLLSNAGFDAREVLAKAPPGYRLNVAEAACDLDRFNTEQSAGVHAAAAGRFEQASSHLSAALAEWRGPVLEDLRDFAFVEPWATALTGDKLRAHTALAEAEIACGRAYTIVGELEKLAAENPHDEPLWAQLITAYYVTKRQSDALRTYQRLQTTLAEELGIDPDPTVSALYEKILRQVPLDTKRAAQATAAETLIHSKRRMAAPTQFVIARLRDTAGRHYPLEAADIRIGRLRDNDIVLSDADVSRHHAAIIDTGTSFMIRDLRSANGVEVQGQRIDISADLVDGDHIRIGSHEFIFEIHSR</sequence>
<dbReference type="CDD" id="cd00060">
    <property type="entry name" value="FHA"/>
    <property type="match status" value="1"/>
</dbReference>
<evidence type="ECO:0000313" key="11">
    <source>
        <dbReference type="Proteomes" id="UP000192374"/>
    </source>
</evidence>
<dbReference type="InterPro" id="IPR016032">
    <property type="entry name" value="Sig_transdc_resp-reg_C-effctor"/>
</dbReference>
<dbReference type="Gene3D" id="1.10.10.10">
    <property type="entry name" value="Winged helix-like DNA-binding domain superfamily/Winged helix DNA-binding domain"/>
    <property type="match status" value="1"/>
</dbReference>
<feature type="domain" description="OmpR/PhoB-type" evidence="8">
    <location>
        <begin position="1"/>
        <end position="100"/>
    </location>
</feature>
<dbReference type="Gene3D" id="1.25.40.10">
    <property type="entry name" value="Tetratricopeptide repeat domain"/>
    <property type="match status" value="1"/>
</dbReference>
<dbReference type="OrthoDB" id="4336084at2"/>
<comment type="similarity">
    <text evidence="1">Belongs to the AfsR/DnrI/RedD regulatory family.</text>
</comment>
<dbReference type="SMART" id="SM01043">
    <property type="entry name" value="BTAD"/>
    <property type="match status" value="1"/>
</dbReference>
<evidence type="ECO:0000259" key="8">
    <source>
        <dbReference type="PROSITE" id="PS51755"/>
    </source>
</evidence>
<dbReference type="SMART" id="SM00862">
    <property type="entry name" value="Trans_reg_C"/>
    <property type="match status" value="1"/>
</dbReference>
<dbReference type="InterPro" id="IPR001867">
    <property type="entry name" value="OmpR/PhoB-type_DNA-bd"/>
</dbReference>
<dbReference type="Gene3D" id="2.60.200.20">
    <property type="match status" value="1"/>
</dbReference>
<dbReference type="PANTHER" id="PTHR35807:SF1">
    <property type="entry name" value="TRANSCRIPTIONAL REGULATOR REDD"/>
    <property type="match status" value="1"/>
</dbReference>
<dbReference type="EMBL" id="AP022583">
    <property type="protein sequence ID" value="BBY05424.1"/>
    <property type="molecule type" value="Genomic_DNA"/>
</dbReference>
<evidence type="ECO:0000256" key="4">
    <source>
        <dbReference type="ARBA" id="ARBA00023125"/>
    </source>
</evidence>
<keyword evidence="11" id="KW-1185">Reference proteome</keyword>
<dbReference type="Pfam" id="PF00486">
    <property type="entry name" value="Trans_reg_C"/>
    <property type="match status" value="1"/>
</dbReference>
<dbReference type="KEGG" id="mnv:MNVI_07420"/>
<reference evidence="9 12" key="2">
    <citation type="journal article" date="2019" name="Emerg. Microbes Infect.">
        <title>Comprehensive subspecies identification of 175 nontuberculous mycobacteria species based on 7547 genomic profiles.</title>
        <authorList>
            <person name="Matsumoto Y."/>
            <person name="Kinjo T."/>
            <person name="Motooka D."/>
            <person name="Nabeya D."/>
            <person name="Jung N."/>
            <person name="Uechi K."/>
            <person name="Horii T."/>
            <person name="Iida T."/>
            <person name="Fujita J."/>
            <person name="Nakamura S."/>
        </authorList>
    </citation>
    <scope>NUCLEOTIDE SEQUENCE [LARGE SCALE GENOMIC DNA]</scope>
    <source>
        <strain evidence="9 12">JCM 16367</strain>
    </source>
</reference>
<keyword evidence="5" id="KW-0804">Transcription</keyword>
<dbReference type="PROSITE" id="PS50006">
    <property type="entry name" value="FHA_DOMAIN"/>
    <property type="match status" value="1"/>
</dbReference>
<protein>
    <submittedName>
        <fullName evidence="9 10">Regulator</fullName>
    </submittedName>
</protein>
<evidence type="ECO:0000256" key="5">
    <source>
        <dbReference type="ARBA" id="ARBA00023163"/>
    </source>
</evidence>
<dbReference type="Proteomes" id="UP000466894">
    <property type="component" value="Chromosome"/>
</dbReference>
<dbReference type="PANTHER" id="PTHR35807">
    <property type="entry name" value="TRANSCRIPTIONAL REGULATOR REDD-RELATED"/>
    <property type="match status" value="1"/>
</dbReference>
<dbReference type="RefSeq" id="WP_083087240.1">
    <property type="nucleotide sequence ID" value="NZ_AP022583.1"/>
</dbReference>
<dbReference type="FunFam" id="1.25.40.10:FF:000222">
    <property type="entry name" value="SARP family transcriptional regulator"/>
    <property type="match status" value="1"/>
</dbReference>
<dbReference type="Pfam" id="PF00498">
    <property type="entry name" value="FHA"/>
    <property type="match status" value="1"/>
</dbReference>
<dbReference type="FunFam" id="1.10.10.10:FF:000528">
    <property type="entry name" value="Transcriptional regulatory protein EmbR"/>
    <property type="match status" value="1"/>
</dbReference>
<dbReference type="Proteomes" id="UP000192374">
    <property type="component" value="Unassembled WGS sequence"/>
</dbReference>